<comment type="caution">
    <text evidence="1">The sequence shown here is derived from an EMBL/GenBank/DDBJ whole genome shotgun (WGS) entry which is preliminary data.</text>
</comment>
<protein>
    <submittedName>
        <fullName evidence="1">Uncharacterized protein</fullName>
    </submittedName>
</protein>
<sequence length="93" mass="10145">MSYDRALIIQIINDKQDTDTMLDRVVHVLVPGASEGEHAHKEGVWDDARRSAHLVVETLFDNGRVKCPRCGADAENAENRCLADGDCPVTVGG</sequence>
<evidence type="ECO:0000313" key="1">
    <source>
        <dbReference type="EMBL" id="KKN65457.1"/>
    </source>
</evidence>
<proteinExistence type="predicted"/>
<gene>
    <name evidence="1" type="ORF">LCGC14_0481770</name>
</gene>
<organism evidence="1">
    <name type="scientific">marine sediment metagenome</name>
    <dbReference type="NCBI Taxonomy" id="412755"/>
    <lineage>
        <taxon>unclassified sequences</taxon>
        <taxon>metagenomes</taxon>
        <taxon>ecological metagenomes</taxon>
    </lineage>
</organism>
<dbReference type="AlphaFoldDB" id="A0A0F9SSG6"/>
<accession>A0A0F9SSG6</accession>
<reference evidence="1" key="1">
    <citation type="journal article" date="2015" name="Nature">
        <title>Complex archaea that bridge the gap between prokaryotes and eukaryotes.</title>
        <authorList>
            <person name="Spang A."/>
            <person name="Saw J.H."/>
            <person name="Jorgensen S.L."/>
            <person name="Zaremba-Niedzwiedzka K."/>
            <person name="Martijn J."/>
            <person name="Lind A.E."/>
            <person name="van Eijk R."/>
            <person name="Schleper C."/>
            <person name="Guy L."/>
            <person name="Ettema T.J."/>
        </authorList>
    </citation>
    <scope>NUCLEOTIDE SEQUENCE</scope>
</reference>
<name>A0A0F9SSG6_9ZZZZ</name>
<dbReference type="EMBL" id="LAZR01000524">
    <property type="protein sequence ID" value="KKN65457.1"/>
    <property type="molecule type" value="Genomic_DNA"/>
</dbReference>